<dbReference type="InterPro" id="IPR029060">
    <property type="entry name" value="PIN-like_dom_sf"/>
</dbReference>
<accession>A0A4R7C8Q1</accession>
<dbReference type="PANTHER" id="PTHR36173:SF2">
    <property type="entry name" value="RIBONUCLEASE VAPC16"/>
    <property type="match status" value="1"/>
</dbReference>
<dbReference type="CDD" id="cd09872">
    <property type="entry name" value="PIN_Sll0205-like"/>
    <property type="match status" value="1"/>
</dbReference>
<dbReference type="EMBL" id="SNZR01000011">
    <property type="protein sequence ID" value="TDR94761.1"/>
    <property type="molecule type" value="Genomic_DNA"/>
</dbReference>
<protein>
    <submittedName>
        <fullName evidence="2">PIN domain nuclease of toxin-antitoxin system</fullName>
    </submittedName>
</protein>
<comment type="caution">
    <text evidence="2">The sequence shown here is derived from an EMBL/GenBank/DDBJ whole genome shotgun (WGS) entry which is preliminary data.</text>
</comment>
<keyword evidence="3" id="KW-1185">Reference proteome</keyword>
<reference evidence="2 3" key="1">
    <citation type="submission" date="2019-03" db="EMBL/GenBank/DDBJ databases">
        <title>Genomic Encyclopedia of Type Strains, Phase IV (KMG-IV): sequencing the most valuable type-strain genomes for metagenomic binning, comparative biology and taxonomic classification.</title>
        <authorList>
            <person name="Goeker M."/>
        </authorList>
    </citation>
    <scope>NUCLEOTIDE SEQUENCE [LARGE SCALE GENOMIC DNA]</scope>
    <source>
        <strain evidence="2 3">DSM 25903</strain>
    </source>
</reference>
<dbReference type="OrthoDB" id="9798990at2"/>
<evidence type="ECO:0000313" key="2">
    <source>
        <dbReference type="EMBL" id="TDR94761.1"/>
    </source>
</evidence>
<dbReference type="Pfam" id="PF01850">
    <property type="entry name" value="PIN"/>
    <property type="match status" value="1"/>
</dbReference>
<sequence>MQLLLDTHILLWAAEGADRLPAEARSLMAASENTLVFSSASLWEVAIKSALGRPDFRLDPGVLLRRLIDNGYRELPISGRHAVSTAALPAFHKDPFDRLLFAQAKTEGIVLLTADAALAEYGSPVRLV</sequence>
<dbReference type="Gene3D" id="3.40.50.1010">
    <property type="entry name" value="5'-nuclease"/>
    <property type="match status" value="1"/>
</dbReference>
<name>A0A4R7C8Q1_9HYPH</name>
<dbReference type="InterPro" id="IPR002716">
    <property type="entry name" value="PIN_dom"/>
</dbReference>
<dbReference type="InterPro" id="IPR052919">
    <property type="entry name" value="TA_system_RNase"/>
</dbReference>
<dbReference type="InterPro" id="IPR041705">
    <property type="entry name" value="PIN_Sll0205"/>
</dbReference>
<dbReference type="SUPFAM" id="SSF88723">
    <property type="entry name" value="PIN domain-like"/>
    <property type="match status" value="1"/>
</dbReference>
<gene>
    <name evidence="2" type="ORF">EV668_2050</name>
</gene>
<dbReference type="Proteomes" id="UP000295122">
    <property type="component" value="Unassembled WGS sequence"/>
</dbReference>
<proteinExistence type="predicted"/>
<evidence type="ECO:0000313" key="3">
    <source>
        <dbReference type="Proteomes" id="UP000295122"/>
    </source>
</evidence>
<dbReference type="PANTHER" id="PTHR36173">
    <property type="entry name" value="RIBONUCLEASE VAPC16-RELATED"/>
    <property type="match status" value="1"/>
</dbReference>
<dbReference type="RefSeq" id="WP_133769622.1">
    <property type="nucleotide sequence ID" value="NZ_SNZR01000011.1"/>
</dbReference>
<dbReference type="AlphaFoldDB" id="A0A4R7C8Q1"/>
<evidence type="ECO:0000259" key="1">
    <source>
        <dbReference type="Pfam" id="PF01850"/>
    </source>
</evidence>
<organism evidence="2 3">
    <name type="scientific">Enterovirga rhinocerotis</name>
    <dbReference type="NCBI Taxonomy" id="1339210"/>
    <lineage>
        <taxon>Bacteria</taxon>
        <taxon>Pseudomonadati</taxon>
        <taxon>Pseudomonadota</taxon>
        <taxon>Alphaproteobacteria</taxon>
        <taxon>Hyphomicrobiales</taxon>
        <taxon>Methylobacteriaceae</taxon>
        <taxon>Enterovirga</taxon>
    </lineage>
</organism>
<feature type="domain" description="PIN" evidence="1">
    <location>
        <begin position="4"/>
        <end position="121"/>
    </location>
</feature>